<organism evidence="4 5">
    <name type="scientific">Spodoptera littoralis</name>
    <name type="common">Egyptian cotton leafworm</name>
    <dbReference type="NCBI Taxonomy" id="7109"/>
    <lineage>
        <taxon>Eukaryota</taxon>
        <taxon>Metazoa</taxon>
        <taxon>Ecdysozoa</taxon>
        <taxon>Arthropoda</taxon>
        <taxon>Hexapoda</taxon>
        <taxon>Insecta</taxon>
        <taxon>Pterygota</taxon>
        <taxon>Neoptera</taxon>
        <taxon>Endopterygota</taxon>
        <taxon>Lepidoptera</taxon>
        <taxon>Glossata</taxon>
        <taxon>Ditrysia</taxon>
        <taxon>Noctuoidea</taxon>
        <taxon>Noctuidae</taxon>
        <taxon>Amphipyrinae</taxon>
        <taxon>Spodoptera</taxon>
    </lineage>
</organism>
<accession>A0A9P0N2J6</accession>
<protein>
    <recommendedName>
        <fullName evidence="3">FHA domain-containing protein</fullName>
    </recommendedName>
</protein>
<dbReference type="CDD" id="cd19856">
    <property type="entry name" value="DSRM_Kanadaptin"/>
    <property type="match status" value="1"/>
</dbReference>
<feature type="compositionally biased region" description="Acidic residues" evidence="2">
    <location>
        <begin position="555"/>
        <end position="567"/>
    </location>
</feature>
<reference evidence="4" key="1">
    <citation type="submission" date="2022-02" db="EMBL/GenBank/DDBJ databases">
        <authorList>
            <person name="King R."/>
        </authorList>
    </citation>
    <scope>NUCLEOTIDE SEQUENCE</scope>
</reference>
<dbReference type="SMART" id="SM00240">
    <property type="entry name" value="FHA"/>
    <property type="match status" value="1"/>
</dbReference>
<feature type="region of interest" description="Disordered" evidence="2">
    <location>
        <begin position="542"/>
        <end position="652"/>
    </location>
</feature>
<dbReference type="PANTHER" id="PTHR23308">
    <property type="entry name" value="NUCLEAR INHIBITOR OF PROTEIN PHOSPHATASE-1"/>
    <property type="match status" value="1"/>
</dbReference>
<dbReference type="InterPro" id="IPR050923">
    <property type="entry name" value="Cell_Proc_Reg/RNA_Proc"/>
</dbReference>
<name>A0A9P0N2J6_SPOLI</name>
<sequence>MEEPSDKQNTEEKIVFKKPVLFGRIGKLPKKVKNDSEEATDNENQQQEQNSSKTSRSNERGKDSAMIVANDVLSMPIPYKEPKWSGICPDGTDYSLEVLKSGMIVDKTDLTKRAFYVFGRLNNCDVMMAHPTISRYHCVLQYKAFAEEGEPPCGWYLYDLGSTHGTFLNKDRVKVSHYTRVRVGHQIKFGNSTRTYILLGPDFDTEGESELSVTEIKQRANTMKEERDRMIQDAIEQRERERKEEERRRDEMGIDWGMGEDAEEEPDLADNPYAVTANEELYLEDPKKTLRGYFEREGHELNYNCDEKGVGQFVCRVELPIDDARGNPVIAEVIHKGKKKEAVIACALEACRILDRAGLLRQSKHESRKRKERDWSADDYYDSDDDTFLDRTGSVERKRKLRMQKHGAAPVEDEKPRTYDDLLKEIAEIEKKIAIEEKNLSTLRSSSAGGQQSSEDVDELDQYMNSLSKQGQSMATKAEISRTKMTIQKLKADLSKTQRLAELARPAHLPPLVKKDTKIHIKQASNSAVYGKRLILKDDTEKKVKVRRDVKQEESEFVEEMDDDDDVEHSSNNHQTEDKKLNTEGESKNDREVNRNEQEKGDSSVEEGVREDKSIKTKMYGPMRPPENYVIPEDYYDQTSDRDLPEIVEKET</sequence>
<evidence type="ECO:0000259" key="3">
    <source>
        <dbReference type="PROSITE" id="PS50006"/>
    </source>
</evidence>
<dbReference type="PROSITE" id="PS50006">
    <property type="entry name" value="FHA_DOMAIN"/>
    <property type="match status" value="1"/>
</dbReference>
<dbReference type="Pfam" id="PF00498">
    <property type="entry name" value="FHA"/>
    <property type="match status" value="1"/>
</dbReference>
<feature type="compositionally biased region" description="Basic and acidic residues" evidence="2">
    <location>
        <begin position="568"/>
        <end position="615"/>
    </location>
</feature>
<dbReference type="EMBL" id="LR824557">
    <property type="protein sequence ID" value="CAH1642316.1"/>
    <property type="molecule type" value="Genomic_DNA"/>
</dbReference>
<keyword evidence="5" id="KW-1185">Reference proteome</keyword>
<feature type="compositionally biased region" description="Basic and acidic residues" evidence="2">
    <location>
        <begin position="639"/>
        <end position="652"/>
    </location>
</feature>
<dbReference type="InterPro" id="IPR008984">
    <property type="entry name" value="SMAD_FHA_dom_sf"/>
</dbReference>
<feature type="compositionally biased region" description="Basic and acidic residues" evidence="2">
    <location>
        <begin position="542"/>
        <end position="554"/>
    </location>
</feature>
<dbReference type="InterPro" id="IPR000253">
    <property type="entry name" value="FHA_dom"/>
</dbReference>
<keyword evidence="1" id="KW-0175">Coiled coil</keyword>
<gene>
    <name evidence="4" type="ORF">SPLIT_LOCUS7672</name>
</gene>
<evidence type="ECO:0000313" key="5">
    <source>
        <dbReference type="Proteomes" id="UP001153321"/>
    </source>
</evidence>
<evidence type="ECO:0000313" key="4">
    <source>
        <dbReference type="EMBL" id="CAH1642316.1"/>
    </source>
</evidence>
<dbReference type="SUPFAM" id="SSF49879">
    <property type="entry name" value="SMAD/FHA domain"/>
    <property type="match status" value="1"/>
</dbReference>
<feature type="coiled-coil region" evidence="1">
    <location>
        <begin position="213"/>
        <end position="255"/>
    </location>
</feature>
<dbReference type="AlphaFoldDB" id="A0A9P0N2J6"/>
<proteinExistence type="predicted"/>
<feature type="coiled-coil region" evidence="1">
    <location>
        <begin position="419"/>
        <end position="446"/>
    </location>
</feature>
<evidence type="ECO:0000256" key="2">
    <source>
        <dbReference type="SAM" id="MobiDB-lite"/>
    </source>
</evidence>
<dbReference type="Proteomes" id="UP001153321">
    <property type="component" value="Chromosome 26"/>
</dbReference>
<feature type="domain" description="FHA" evidence="3">
    <location>
        <begin position="116"/>
        <end position="173"/>
    </location>
</feature>
<dbReference type="Gene3D" id="2.60.200.20">
    <property type="match status" value="1"/>
</dbReference>
<evidence type="ECO:0000256" key="1">
    <source>
        <dbReference type="SAM" id="Coils"/>
    </source>
</evidence>
<feature type="region of interest" description="Disordered" evidence="2">
    <location>
        <begin position="27"/>
        <end position="63"/>
    </location>
</feature>
<dbReference type="CDD" id="cd22677">
    <property type="entry name" value="FHA_Kanadaptin"/>
    <property type="match status" value="1"/>
</dbReference>